<comment type="caution">
    <text evidence="2">The sequence shown here is derived from an EMBL/GenBank/DDBJ whole genome shotgun (WGS) entry which is preliminary data.</text>
</comment>
<keyword evidence="2" id="KW-0575">Peroxidase</keyword>
<dbReference type="STRING" id="1590841.A0A2R6QYG4"/>
<reference evidence="2 3" key="1">
    <citation type="submission" date="2017-07" db="EMBL/GenBank/DDBJ databases">
        <title>An improved, manually edited Actinidia chinensis var. chinensis (kiwifruit) genome highlights the challenges associated with draft genomes and gene prediction in plants.</title>
        <authorList>
            <person name="Pilkington S."/>
            <person name="Crowhurst R."/>
            <person name="Hilario E."/>
            <person name="Nardozza S."/>
            <person name="Fraser L."/>
            <person name="Peng Y."/>
            <person name="Gunaseelan K."/>
            <person name="Simpson R."/>
            <person name="Tahir J."/>
            <person name="Deroles S."/>
            <person name="Templeton K."/>
            <person name="Luo Z."/>
            <person name="Davy M."/>
            <person name="Cheng C."/>
            <person name="Mcneilage M."/>
            <person name="Scaglione D."/>
            <person name="Liu Y."/>
            <person name="Zhang Q."/>
            <person name="Datson P."/>
            <person name="De Silva N."/>
            <person name="Gardiner S."/>
            <person name="Bassett H."/>
            <person name="Chagne D."/>
            <person name="Mccallum J."/>
            <person name="Dzierzon H."/>
            <person name="Deng C."/>
            <person name="Wang Y.-Y."/>
            <person name="Barron N."/>
            <person name="Manako K."/>
            <person name="Bowen J."/>
            <person name="Foster T."/>
            <person name="Erridge Z."/>
            <person name="Tiffin H."/>
            <person name="Waite C."/>
            <person name="Davies K."/>
            <person name="Grierson E."/>
            <person name="Laing W."/>
            <person name="Kirk R."/>
            <person name="Chen X."/>
            <person name="Wood M."/>
            <person name="Montefiori M."/>
            <person name="Brummell D."/>
            <person name="Schwinn K."/>
            <person name="Catanach A."/>
            <person name="Fullerton C."/>
            <person name="Li D."/>
            <person name="Meiyalaghan S."/>
            <person name="Nieuwenhuizen N."/>
            <person name="Read N."/>
            <person name="Prakash R."/>
            <person name="Hunter D."/>
            <person name="Zhang H."/>
            <person name="Mckenzie M."/>
            <person name="Knabel M."/>
            <person name="Harris A."/>
            <person name="Allan A."/>
            <person name="Chen A."/>
            <person name="Janssen B."/>
            <person name="Plunkett B."/>
            <person name="Dwamena C."/>
            <person name="Voogd C."/>
            <person name="Leif D."/>
            <person name="Lafferty D."/>
            <person name="Souleyre E."/>
            <person name="Varkonyi-Gasic E."/>
            <person name="Gambi F."/>
            <person name="Hanley J."/>
            <person name="Yao J.-L."/>
            <person name="Cheung J."/>
            <person name="David K."/>
            <person name="Warren B."/>
            <person name="Marsh K."/>
            <person name="Snowden K."/>
            <person name="Lin-Wang K."/>
            <person name="Brian L."/>
            <person name="Martinez-Sanchez M."/>
            <person name="Wang M."/>
            <person name="Ileperuma N."/>
            <person name="Macnee N."/>
            <person name="Campin R."/>
            <person name="Mcatee P."/>
            <person name="Drummond R."/>
            <person name="Espley R."/>
            <person name="Ireland H."/>
            <person name="Wu R."/>
            <person name="Atkinson R."/>
            <person name="Karunairetnam S."/>
            <person name="Bulley S."/>
            <person name="Chunkath S."/>
            <person name="Hanley Z."/>
            <person name="Storey R."/>
            <person name="Thrimawithana A."/>
            <person name="Thomson S."/>
            <person name="David C."/>
            <person name="Testolin R."/>
        </authorList>
    </citation>
    <scope>NUCLEOTIDE SEQUENCE [LARGE SCALE GENOMIC DNA]</scope>
    <source>
        <strain evidence="3">cv. Red5</strain>
        <tissue evidence="2">Young leaf</tissue>
    </source>
</reference>
<dbReference type="InterPro" id="IPR010255">
    <property type="entry name" value="Haem_peroxidase_sf"/>
</dbReference>
<feature type="compositionally biased region" description="Polar residues" evidence="1">
    <location>
        <begin position="49"/>
        <end position="59"/>
    </location>
</feature>
<proteinExistence type="predicted"/>
<keyword evidence="3" id="KW-1185">Reference proteome</keyword>
<dbReference type="GO" id="GO:0004601">
    <property type="term" value="F:peroxidase activity"/>
    <property type="evidence" value="ECO:0007669"/>
    <property type="project" value="UniProtKB-KW"/>
</dbReference>
<dbReference type="GO" id="GO:0020037">
    <property type="term" value="F:heme binding"/>
    <property type="evidence" value="ECO:0007669"/>
    <property type="project" value="InterPro"/>
</dbReference>
<accession>A0A2R6QYG4</accession>
<reference evidence="3" key="2">
    <citation type="journal article" date="2018" name="BMC Genomics">
        <title>A manually annotated Actinidia chinensis var. chinensis (kiwifruit) genome highlights the challenges associated with draft genomes and gene prediction in plants.</title>
        <authorList>
            <person name="Pilkington S.M."/>
            <person name="Crowhurst R."/>
            <person name="Hilario E."/>
            <person name="Nardozza S."/>
            <person name="Fraser L."/>
            <person name="Peng Y."/>
            <person name="Gunaseelan K."/>
            <person name="Simpson R."/>
            <person name="Tahir J."/>
            <person name="Deroles S.C."/>
            <person name="Templeton K."/>
            <person name="Luo Z."/>
            <person name="Davy M."/>
            <person name="Cheng C."/>
            <person name="McNeilage M."/>
            <person name="Scaglione D."/>
            <person name="Liu Y."/>
            <person name="Zhang Q."/>
            <person name="Datson P."/>
            <person name="De Silva N."/>
            <person name="Gardiner S.E."/>
            <person name="Bassett H."/>
            <person name="Chagne D."/>
            <person name="McCallum J."/>
            <person name="Dzierzon H."/>
            <person name="Deng C."/>
            <person name="Wang Y.Y."/>
            <person name="Barron L."/>
            <person name="Manako K."/>
            <person name="Bowen J."/>
            <person name="Foster T.M."/>
            <person name="Erridge Z.A."/>
            <person name="Tiffin H."/>
            <person name="Waite C.N."/>
            <person name="Davies K.M."/>
            <person name="Grierson E.P."/>
            <person name="Laing W.A."/>
            <person name="Kirk R."/>
            <person name="Chen X."/>
            <person name="Wood M."/>
            <person name="Montefiori M."/>
            <person name="Brummell D.A."/>
            <person name="Schwinn K.E."/>
            <person name="Catanach A."/>
            <person name="Fullerton C."/>
            <person name="Li D."/>
            <person name="Meiyalaghan S."/>
            <person name="Nieuwenhuizen N."/>
            <person name="Read N."/>
            <person name="Prakash R."/>
            <person name="Hunter D."/>
            <person name="Zhang H."/>
            <person name="McKenzie M."/>
            <person name="Knabel M."/>
            <person name="Harris A."/>
            <person name="Allan A.C."/>
            <person name="Gleave A."/>
            <person name="Chen A."/>
            <person name="Janssen B.J."/>
            <person name="Plunkett B."/>
            <person name="Ampomah-Dwamena C."/>
            <person name="Voogd C."/>
            <person name="Leif D."/>
            <person name="Lafferty D."/>
            <person name="Souleyre E.J.F."/>
            <person name="Varkonyi-Gasic E."/>
            <person name="Gambi F."/>
            <person name="Hanley J."/>
            <person name="Yao J.L."/>
            <person name="Cheung J."/>
            <person name="David K.M."/>
            <person name="Warren B."/>
            <person name="Marsh K."/>
            <person name="Snowden K.C."/>
            <person name="Lin-Wang K."/>
            <person name="Brian L."/>
            <person name="Martinez-Sanchez M."/>
            <person name="Wang M."/>
            <person name="Ileperuma N."/>
            <person name="Macnee N."/>
            <person name="Campin R."/>
            <person name="McAtee P."/>
            <person name="Drummond R.S.M."/>
            <person name="Espley R.V."/>
            <person name="Ireland H.S."/>
            <person name="Wu R."/>
            <person name="Atkinson R.G."/>
            <person name="Karunairetnam S."/>
            <person name="Bulley S."/>
            <person name="Chunkath S."/>
            <person name="Hanley Z."/>
            <person name="Storey R."/>
            <person name="Thrimawithana A.H."/>
            <person name="Thomson S."/>
            <person name="David C."/>
            <person name="Testolin R."/>
            <person name="Huang H."/>
            <person name="Hellens R.P."/>
            <person name="Schaffer R.J."/>
        </authorList>
    </citation>
    <scope>NUCLEOTIDE SEQUENCE [LARGE SCALE GENOMIC DNA]</scope>
    <source>
        <strain evidence="3">cv. Red5</strain>
    </source>
</reference>
<evidence type="ECO:0000313" key="2">
    <source>
        <dbReference type="EMBL" id="PSS17447.1"/>
    </source>
</evidence>
<evidence type="ECO:0000256" key="1">
    <source>
        <dbReference type="SAM" id="MobiDB-lite"/>
    </source>
</evidence>
<evidence type="ECO:0000313" key="3">
    <source>
        <dbReference type="Proteomes" id="UP000241394"/>
    </source>
</evidence>
<dbReference type="AlphaFoldDB" id="A0A2R6QYG4"/>
<gene>
    <name evidence="2" type="ORF">CEY00_Acc12233</name>
</gene>
<sequence length="144" mass="15401">MGLTFATREATLNNLPGPSSNTSFLLTSLATKNLNATDPVATPLASATARPSPTGSTQPKMPPWTAFANDLKEICLAATRTPHCAGYKDAEEVQQEFAVYMIKMGQLRALTGRKGEFRADGSVMISDNSYLASVVEEEETSAEL</sequence>
<dbReference type="OrthoDB" id="2113341at2759"/>
<dbReference type="GO" id="GO:0006979">
    <property type="term" value="P:response to oxidative stress"/>
    <property type="evidence" value="ECO:0007669"/>
    <property type="project" value="InterPro"/>
</dbReference>
<organism evidence="2 3">
    <name type="scientific">Actinidia chinensis var. chinensis</name>
    <name type="common">Chinese soft-hair kiwi</name>
    <dbReference type="NCBI Taxonomy" id="1590841"/>
    <lineage>
        <taxon>Eukaryota</taxon>
        <taxon>Viridiplantae</taxon>
        <taxon>Streptophyta</taxon>
        <taxon>Embryophyta</taxon>
        <taxon>Tracheophyta</taxon>
        <taxon>Spermatophyta</taxon>
        <taxon>Magnoliopsida</taxon>
        <taxon>eudicotyledons</taxon>
        <taxon>Gunneridae</taxon>
        <taxon>Pentapetalae</taxon>
        <taxon>asterids</taxon>
        <taxon>Ericales</taxon>
        <taxon>Actinidiaceae</taxon>
        <taxon>Actinidia</taxon>
    </lineage>
</organism>
<dbReference type="EMBL" id="NKQK01000011">
    <property type="protein sequence ID" value="PSS17447.1"/>
    <property type="molecule type" value="Genomic_DNA"/>
</dbReference>
<dbReference type="Gramene" id="PSS17447">
    <property type="protein sequence ID" value="PSS17447"/>
    <property type="gene ID" value="CEY00_Acc12233"/>
</dbReference>
<feature type="region of interest" description="Disordered" evidence="1">
    <location>
        <begin position="44"/>
        <end position="63"/>
    </location>
</feature>
<dbReference type="InParanoid" id="A0A2R6QYG4"/>
<dbReference type="SUPFAM" id="SSF48113">
    <property type="entry name" value="Heme-dependent peroxidases"/>
    <property type="match status" value="1"/>
</dbReference>
<protein>
    <submittedName>
        <fullName evidence="2">Peroxidase</fullName>
    </submittedName>
</protein>
<keyword evidence="2" id="KW-0560">Oxidoreductase</keyword>
<dbReference type="Proteomes" id="UP000241394">
    <property type="component" value="Chromosome LG11"/>
</dbReference>
<name>A0A2R6QYG4_ACTCC</name>